<accession>A0A319D8W4</accession>
<dbReference type="STRING" id="1448320.A0A319D8W4"/>
<reference evidence="1 2" key="1">
    <citation type="submission" date="2018-02" db="EMBL/GenBank/DDBJ databases">
        <title>The genomes of Aspergillus section Nigri reveals drivers in fungal speciation.</title>
        <authorList>
            <consortium name="DOE Joint Genome Institute"/>
            <person name="Vesth T.C."/>
            <person name="Nybo J."/>
            <person name="Theobald S."/>
            <person name="Brandl J."/>
            <person name="Frisvad J.C."/>
            <person name="Nielsen K.F."/>
            <person name="Lyhne E.K."/>
            <person name="Kogle M.E."/>
            <person name="Kuo A."/>
            <person name="Riley R."/>
            <person name="Clum A."/>
            <person name="Nolan M."/>
            <person name="Lipzen A."/>
            <person name="Salamov A."/>
            <person name="Henrissat B."/>
            <person name="Wiebenga A."/>
            <person name="De vries R.P."/>
            <person name="Grigoriev I.V."/>
            <person name="Mortensen U.H."/>
            <person name="Andersen M.R."/>
            <person name="Baker S.E."/>
        </authorList>
    </citation>
    <scope>NUCLEOTIDE SEQUENCE [LARGE SCALE GENOMIC DNA]</scope>
    <source>
        <strain evidence="1 2">CBS 707.79</strain>
    </source>
</reference>
<proteinExistence type="predicted"/>
<dbReference type="EMBL" id="KZ825884">
    <property type="protein sequence ID" value="PYH93826.1"/>
    <property type="molecule type" value="Genomic_DNA"/>
</dbReference>
<dbReference type="AlphaFoldDB" id="A0A319D8W4"/>
<sequence length="279" mass="31687">MSSSVTHDRVLRSPAAHVRTEESCIVGIERSAFDFRSSQALFAQILSDMKEAKQETSALYTDLRDDWGPLIVDSLGAHQDIENLHPEITYNSLRRTLFIVVMPTFIHESHTNWVVNEMTDWLTNGVISRNERRLLKLHSNVQLERFSALYANSRKIVDTQITLDNRYNPTIVIESGWTETAAKPEEDSRLWLSKSKSKHIKGFAQVWMRNAQGNLQIQQEVQIFPDNGPAAPIQITFGELSGNLLPQGRSPNSPLFFSINELRREAIESMVHMGMTPAV</sequence>
<keyword evidence="2" id="KW-1185">Reference proteome</keyword>
<evidence type="ECO:0000313" key="1">
    <source>
        <dbReference type="EMBL" id="PYH93826.1"/>
    </source>
</evidence>
<dbReference type="VEuPathDB" id="FungiDB:BO71DRAFT_484244"/>
<gene>
    <name evidence="1" type="ORF">BO71DRAFT_484244</name>
</gene>
<dbReference type="Proteomes" id="UP000247810">
    <property type="component" value="Unassembled WGS sequence"/>
</dbReference>
<evidence type="ECO:0000313" key="2">
    <source>
        <dbReference type="Proteomes" id="UP000247810"/>
    </source>
</evidence>
<organism evidence="1 2">
    <name type="scientific">Aspergillus ellipticus CBS 707.79</name>
    <dbReference type="NCBI Taxonomy" id="1448320"/>
    <lineage>
        <taxon>Eukaryota</taxon>
        <taxon>Fungi</taxon>
        <taxon>Dikarya</taxon>
        <taxon>Ascomycota</taxon>
        <taxon>Pezizomycotina</taxon>
        <taxon>Eurotiomycetes</taxon>
        <taxon>Eurotiomycetidae</taxon>
        <taxon>Eurotiales</taxon>
        <taxon>Aspergillaceae</taxon>
        <taxon>Aspergillus</taxon>
        <taxon>Aspergillus subgen. Circumdati</taxon>
    </lineage>
</organism>
<dbReference type="OrthoDB" id="76567at2759"/>
<protein>
    <submittedName>
        <fullName evidence="1">Uncharacterized protein</fullName>
    </submittedName>
</protein>
<name>A0A319D8W4_9EURO</name>